<dbReference type="EMBL" id="AE016823">
    <property type="protein sequence ID" value="AAS68756.1"/>
    <property type="molecule type" value="Genomic_DNA"/>
</dbReference>
<dbReference type="InterPro" id="IPR006860">
    <property type="entry name" value="FecR"/>
</dbReference>
<dbReference type="Gene3D" id="2.60.120.1440">
    <property type="match status" value="1"/>
</dbReference>
<dbReference type="Proteomes" id="UP000007037">
    <property type="component" value="Chromosome I"/>
</dbReference>
<reference evidence="2 3" key="1">
    <citation type="journal article" date="2004" name="J. Bacteriol.">
        <title>Comparative genomics of two Leptospira interrogans serovars reveals novel insights into physiology and pathogenesis.</title>
        <authorList>
            <person name="Nascimento A.L."/>
            <person name="Ko A.I."/>
            <person name="Martins E.A."/>
            <person name="Monteiro-Vitorello C.B."/>
            <person name="Ho P.L."/>
            <person name="Haake D.A."/>
            <person name="Verjovski-Almeida S."/>
            <person name="Hartskeerl R.A."/>
            <person name="Marques M.V."/>
            <person name="Oliveira M.C."/>
            <person name="Menck C.F."/>
            <person name="Leite L.C."/>
            <person name="Carrer H."/>
            <person name="Coutinho L.L."/>
            <person name="Degrave W.M."/>
            <person name="Dellagostin O.A."/>
            <person name="El-Dorry H."/>
            <person name="Ferro E.S."/>
            <person name="Ferro M.I."/>
            <person name="Furlan L.R."/>
            <person name="Gamberini M."/>
            <person name="Giglioti E.A."/>
            <person name="Goes-Neto A."/>
            <person name="Goldman G.H."/>
            <person name="Goldman M.H."/>
            <person name="Harakava R."/>
            <person name="Jeronimo S.M."/>
            <person name="Junqueira-De-Azevedo I.L."/>
            <person name="Kimura E.T."/>
            <person name="Kuramae E.E."/>
            <person name="Lemos E.G."/>
            <person name="Lemos M.V."/>
            <person name="Marino C.L."/>
            <person name="Nunes L.R."/>
            <person name="De Oliveira R.C."/>
            <person name="Pereira G.G."/>
            <person name="Reis M.S."/>
            <person name="Schriefer A."/>
            <person name="Siqueira W.J."/>
            <person name="Sommer P."/>
            <person name="Tsai S.M."/>
            <person name="Simpson A.J."/>
            <person name="Ferro J.A."/>
            <person name="Camargo L.E."/>
            <person name="Kitajima J.P."/>
            <person name="Setubal J.C."/>
            <person name="Van Sluys M.A."/>
        </authorList>
    </citation>
    <scope>NUCLEOTIDE SEQUENCE [LARGE SCALE GENOMIC DNA]</scope>
    <source>
        <strain evidence="2 3">Fiocruz L1-130</strain>
    </source>
</reference>
<feature type="domain" description="FecR protein" evidence="1">
    <location>
        <begin position="91"/>
        <end position="184"/>
    </location>
</feature>
<accession>Q72W18</accession>
<dbReference type="PANTHER" id="PTHR38731:SF1">
    <property type="entry name" value="FECR PROTEIN DOMAIN-CONTAINING PROTEIN"/>
    <property type="match status" value="1"/>
</dbReference>
<dbReference type="AlphaFoldDB" id="Q72W18"/>
<evidence type="ECO:0000259" key="1">
    <source>
        <dbReference type="Pfam" id="PF04773"/>
    </source>
</evidence>
<dbReference type="PANTHER" id="PTHR38731">
    <property type="entry name" value="LIPL45-RELATED LIPOPROTEIN-RELATED"/>
    <property type="match status" value="1"/>
</dbReference>
<evidence type="ECO:0000313" key="3">
    <source>
        <dbReference type="Proteomes" id="UP000007037"/>
    </source>
</evidence>
<organism evidence="2 3">
    <name type="scientific">Leptospira interrogans serogroup Icterohaemorrhagiae serovar copenhageni (strain Fiocruz L1-130)</name>
    <dbReference type="NCBI Taxonomy" id="267671"/>
    <lineage>
        <taxon>Bacteria</taxon>
        <taxon>Pseudomonadati</taxon>
        <taxon>Spirochaetota</taxon>
        <taxon>Spirochaetia</taxon>
        <taxon>Leptospirales</taxon>
        <taxon>Leptospiraceae</taxon>
        <taxon>Leptospira</taxon>
    </lineage>
</organism>
<dbReference type="HOGENOM" id="CLU_899537_0_0_12"/>
<sequence length="330" mass="36157">MQFSLLQFVILNVIFLEFGGFMKRYLSIVILCTFAMLLLVCSTNKSSGSDQVKTESNATSARIVWLLGDVKILSDSGEKKAELGASLSSTDRVVTGPNGGAEIMVADSGIIKMSKNSDIEISSLMNPNGSDTNVQVNYGKIVTMVKKGQKTTEFTVSTPTALAGVRGTSFLTSVESPEGSKINCAKANCTVRFAVIEGTIAVSKKGESSEVILSKNRELRIEKNQKLTDKLIRSLQNDSLSEMKELIVLHKNETFEYGKLVEELKSSSEELKILSQSGSVEEVKAAFQKREADRNNADEITKTAKAVNETKYVQQDVQKEKLKLNPKETF</sequence>
<evidence type="ECO:0000313" key="2">
    <source>
        <dbReference type="EMBL" id="AAS68756.1"/>
    </source>
</evidence>
<gene>
    <name evidence="2" type="ordered locus">LIC_10123</name>
</gene>
<protein>
    <submittedName>
        <fullName evidence="2">LipL45-like protein</fullName>
    </submittedName>
</protein>
<dbReference type="KEGG" id="lic:LIC_10123"/>
<dbReference type="Pfam" id="PF04773">
    <property type="entry name" value="FecR"/>
    <property type="match status" value="1"/>
</dbReference>
<name>Q72W18_LEPIC</name>
<proteinExistence type="predicted"/>